<proteinExistence type="predicted"/>
<feature type="chain" id="PRO_5035239940" description="ABC-type transport auxiliary lipoprotein component domain-containing protein" evidence="1">
    <location>
        <begin position="21"/>
        <end position="202"/>
    </location>
</feature>
<sequence>MRRLFLPLLVLLLAACGGGAKSISNVASYDLGAVQPAPNNRIVASLRSIDVFAVSWLDSSAMQYRLLYAANQRRQSYAESRWAGTPAELLGHALRKRMLSGTAGGACRLRVDLDEFAQVFDSAKDSRVLLEARVQLVAPTGGEILARRSFSLSRPAASPDATGGAAALAETTEALSTELHDWLGGLDRTSAPGLNIAQRCKN</sequence>
<accession>A0A809RVT4</accession>
<evidence type="ECO:0000256" key="1">
    <source>
        <dbReference type="SAM" id="SignalP"/>
    </source>
</evidence>
<evidence type="ECO:0000313" key="3">
    <source>
        <dbReference type="EMBL" id="BBO20507.1"/>
    </source>
</evidence>
<name>A0A809RVT4_9PROT</name>
<dbReference type="Gene3D" id="3.40.50.10610">
    <property type="entry name" value="ABC-type transport auxiliary lipoprotein component"/>
    <property type="match status" value="1"/>
</dbReference>
<dbReference type="EMBL" id="AP021857">
    <property type="protein sequence ID" value="BBO20507.1"/>
    <property type="molecule type" value="Genomic_DNA"/>
</dbReference>
<dbReference type="SUPFAM" id="SSF159594">
    <property type="entry name" value="XCC0632-like"/>
    <property type="match status" value="1"/>
</dbReference>
<reference evidence="3" key="1">
    <citation type="journal article" name="DNA Res.">
        <title>The physiological potential of anammox bacteria as revealed by their core genome structure.</title>
        <authorList>
            <person name="Okubo T."/>
            <person name="Toyoda A."/>
            <person name="Fukuhara K."/>
            <person name="Uchiyama I."/>
            <person name="Harigaya Y."/>
            <person name="Kuroiwa M."/>
            <person name="Suzuki T."/>
            <person name="Murakami Y."/>
            <person name="Suwa Y."/>
            <person name="Takami H."/>
        </authorList>
    </citation>
    <scope>NUCLEOTIDE SEQUENCE</scope>
    <source>
        <strain evidence="3">317325-3</strain>
    </source>
</reference>
<protein>
    <recommendedName>
        <fullName evidence="2">ABC-type transport auxiliary lipoprotein component domain-containing protein</fullName>
    </recommendedName>
</protein>
<keyword evidence="1" id="KW-0732">Signal</keyword>
<dbReference type="AlphaFoldDB" id="A0A809RVT4"/>
<feature type="domain" description="ABC-type transport auxiliary lipoprotein component" evidence="2">
    <location>
        <begin position="30"/>
        <end position="178"/>
    </location>
</feature>
<gene>
    <name evidence="3" type="ORF">DSYM_12060</name>
</gene>
<dbReference type="KEGG" id="ddz:DSYM_12060"/>
<feature type="signal peptide" evidence="1">
    <location>
        <begin position="1"/>
        <end position="20"/>
    </location>
</feature>
<organism evidence="3 4">
    <name type="scientific">Candidatus Desulfobacillus denitrificans</name>
    <dbReference type="NCBI Taxonomy" id="2608985"/>
    <lineage>
        <taxon>Bacteria</taxon>
        <taxon>Pseudomonadati</taxon>
        <taxon>Pseudomonadota</taxon>
        <taxon>Betaproteobacteria</taxon>
        <taxon>Candidatus Desulfobacillus</taxon>
    </lineage>
</organism>
<evidence type="ECO:0000313" key="4">
    <source>
        <dbReference type="Proteomes" id="UP000662914"/>
    </source>
</evidence>
<dbReference type="Proteomes" id="UP000662914">
    <property type="component" value="Chromosome"/>
</dbReference>
<dbReference type="InterPro" id="IPR005586">
    <property type="entry name" value="ABC_trans_aux"/>
</dbReference>
<dbReference type="PROSITE" id="PS51257">
    <property type="entry name" value="PROKAR_LIPOPROTEIN"/>
    <property type="match status" value="1"/>
</dbReference>
<dbReference type="Pfam" id="PF03886">
    <property type="entry name" value="ABC_trans_aux"/>
    <property type="match status" value="1"/>
</dbReference>
<evidence type="ECO:0000259" key="2">
    <source>
        <dbReference type="Pfam" id="PF03886"/>
    </source>
</evidence>